<evidence type="ECO:0000313" key="3">
    <source>
        <dbReference type="Proteomes" id="UP000294901"/>
    </source>
</evidence>
<dbReference type="EMBL" id="SNWR01000002">
    <property type="protein sequence ID" value="TDO31608.1"/>
    <property type="molecule type" value="Genomic_DNA"/>
</dbReference>
<dbReference type="AlphaFoldDB" id="A0A4V3C5Y1"/>
<keyword evidence="1" id="KW-1133">Transmembrane helix</keyword>
<dbReference type="OrthoDB" id="5119659at2"/>
<accession>A0A4V3C5Y1</accession>
<evidence type="ECO:0000256" key="1">
    <source>
        <dbReference type="SAM" id="Phobius"/>
    </source>
</evidence>
<dbReference type="PROSITE" id="PS00409">
    <property type="entry name" value="PROKAR_NTER_METHYL"/>
    <property type="match status" value="1"/>
</dbReference>
<comment type="caution">
    <text evidence="2">The sequence shown here is derived from an EMBL/GenBank/DDBJ whole genome shotgun (WGS) entry which is preliminary data.</text>
</comment>
<feature type="transmembrane region" description="Helical" evidence="1">
    <location>
        <begin position="12"/>
        <end position="36"/>
    </location>
</feature>
<evidence type="ECO:0000313" key="2">
    <source>
        <dbReference type="EMBL" id="TDO31608.1"/>
    </source>
</evidence>
<dbReference type="Pfam" id="PF07963">
    <property type="entry name" value="N_methyl"/>
    <property type="match status" value="1"/>
</dbReference>
<protein>
    <submittedName>
        <fullName evidence="2">Prepilin-type N-terminal cleavage/methylation domain-containing protein</fullName>
    </submittedName>
</protein>
<keyword evidence="1" id="KW-0472">Membrane</keyword>
<name>A0A4V3C5Y1_9ACTN</name>
<dbReference type="InterPro" id="IPR012902">
    <property type="entry name" value="N_methyl_site"/>
</dbReference>
<keyword evidence="1" id="KW-0812">Transmembrane</keyword>
<dbReference type="RefSeq" id="WP_133877687.1">
    <property type="nucleotide sequence ID" value="NZ_BOMD01000080.1"/>
</dbReference>
<proteinExistence type="predicted"/>
<dbReference type="NCBIfam" id="TIGR02532">
    <property type="entry name" value="IV_pilin_GFxxxE"/>
    <property type="match status" value="1"/>
</dbReference>
<keyword evidence="3" id="KW-1185">Reference proteome</keyword>
<reference evidence="2 3" key="1">
    <citation type="submission" date="2019-03" db="EMBL/GenBank/DDBJ databases">
        <title>Sequencing the genomes of 1000 actinobacteria strains.</title>
        <authorList>
            <person name="Klenk H.-P."/>
        </authorList>
    </citation>
    <scope>NUCLEOTIDE SEQUENCE [LARGE SCALE GENOMIC DNA]</scope>
    <source>
        <strain evidence="2 3">DSM 43805</strain>
    </source>
</reference>
<organism evidence="2 3">
    <name type="scientific">Paractinoplanes brasiliensis</name>
    <dbReference type="NCBI Taxonomy" id="52695"/>
    <lineage>
        <taxon>Bacteria</taxon>
        <taxon>Bacillati</taxon>
        <taxon>Actinomycetota</taxon>
        <taxon>Actinomycetes</taxon>
        <taxon>Micromonosporales</taxon>
        <taxon>Micromonosporaceae</taxon>
        <taxon>Paractinoplanes</taxon>
    </lineage>
</organism>
<gene>
    <name evidence="2" type="ORF">C8E87_7034</name>
</gene>
<sequence length="212" mass="22505">MTGARKTDDRGVSLIELVVGMGIMSVVLVIALGGLVEVYRNVNRVDSVSVARDQLTNSFRRLDKELRYASWVSVPGQVGAAWYLEYATTGGCRQLVLKDGVLTTASWTPPATTPGARTTIATDLAPTGNTPPFTVYLPNSTPYASASPGVSGVGRKYQLAHSQVRLRFTGHVGVTSLPLDVLFTAQNTMASNVFSDAGKLVDNDCGKARPAS</sequence>
<dbReference type="Proteomes" id="UP000294901">
    <property type="component" value="Unassembled WGS sequence"/>
</dbReference>